<dbReference type="SUPFAM" id="SSF55729">
    <property type="entry name" value="Acyl-CoA N-acyltransferases (Nat)"/>
    <property type="match status" value="1"/>
</dbReference>
<sequence length="375" mass="42186">MKIVEVKQRNQNTIDELVILWEASVRATHTFLTESEILRIKEYVPEALVAIKDLFIYQDEKDKVLGFMGVQDGCLEMLFISPKARGMGIGRQLLEYGIANCGVNTLTVNEQNPQAVGFYEHMGFRVYKRSEMDEQGGPYPLLYMRLDEKTGCIICGAPLRYLDKDQEMECFICHKKQSSRVECVNGHFVCDECHMHGVDKIMEICLAETSVSPVFILEKLMDESFCHMHGPEHHIMVGASLLTAYKNAGGDIELKDALLEMYRRGKDIPGGICGYWGACGAGISAGIFVSIVTGSNPLAEREWSLSNRMTSLALNTISENGGPRCCKRNSYIAVTEGVRFAEEQLGVKMQMDKPVCSRFEDNQQCRGHRCLYFPK</sequence>
<dbReference type="PANTHER" id="PTHR43800">
    <property type="entry name" value="PEPTIDYL-LYSINE N-ACETYLTRANSFERASE YJAB"/>
    <property type="match status" value="1"/>
</dbReference>
<evidence type="ECO:0000256" key="1">
    <source>
        <dbReference type="ARBA" id="ARBA00022679"/>
    </source>
</evidence>
<dbReference type="Proteomes" id="UP001516588">
    <property type="component" value="Unassembled WGS sequence"/>
</dbReference>
<dbReference type="InterPro" id="IPR016181">
    <property type="entry name" value="Acyl_CoA_acyltransferase"/>
</dbReference>
<feature type="domain" description="N-acetyltransferase" evidence="3">
    <location>
        <begin position="1"/>
        <end position="149"/>
    </location>
</feature>
<evidence type="ECO:0000259" key="3">
    <source>
        <dbReference type="PROSITE" id="PS51186"/>
    </source>
</evidence>
<dbReference type="CDD" id="cd04301">
    <property type="entry name" value="NAT_SF"/>
    <property type="match status" value="1"/>
</dbReference>
<keyword evidence="5" id="KW-1185">Reference proteome</keyword>
<evidence type="ECO:0000313" key="4">
    <source>
        <dbReference type="EMBL" id="MBE5035639.1"/>
    </source>
</evidence>
<reference evidence="4 5" key="1">
    <citation type="submission" date="2020-10" db="EMBL/GenBank/DDBJ databases">
        <title>ChiBAC.</title>
        <authorList>
            <person name="Zenner C."/>
            <person name="Hitch T.C.A."/>
            <person name="Clavel T."/>
        </authorList>
    </citation>
    <scope>NUCLEOTIDE SEQUENCE [LARGE SCALE GENOMIC DNA]</scope>
    <source>
        <strain evidence="4 5">DSM 108706</strain>
    </source>
</reference>
<dbReference type="Gene3D" id="3.40.630.30">
    <property type="match status" value="1"/>
</dbReference>
<evidence type="ECO:0000256" key="2">
    <source>
        <dbReference type="ARBA" id="ARBA00023315"/>
    </source>
</evidence>
<gene>
    <name evidence="4" type="ORF">INF20_05000</name>
</gene>
<dbReference type="RefSeq" id="WP_318959506.1">
    <property type="nucleotide sequence ID" value="NZ_JADCKA010000007.1"/>
</dbReference>
<proteinExistence type="predicted"/>
<dbReference type="Pfam" id="PF13673">
    <property type="entry name" value="Acetyltransf_10"/>
    <property type="match status" value="1"/>
</dbReference>
<name>A0ABR9QXN6_9FIRM</name>
<dbReference type="InterPro" id="IPR000182">
    <property type="entry name" value="GNAT_dom"/>
</dbReference>
<protein>
    <submittedName>
        <fullName evidence="4">GNAT family N-acetyltransferase</fullName>
    </submittedName>
</protein>
<keyword evidence="1" id="KW-0808">Transferase</keyword>
<keyword evidence="2" id="KW-0012">Acyltransferase</keyword>
<comment type="caution">
    <text evidence="4">The sequence shown here is derived from an EMBL/GenBank/DDBJ whole genome shotgun (WGS) entry which is preliminary data.</text>
</comment>
<dbReference type="EMBL" id="JADCKA010000007">
    <property type="protein sequence ID" value="MBE5035639.1"/>
    <property type="molecule type" value="Genomic_DNA"/>
</dbReference>
<dbReference type="InterPro" id="IPR043768">
    <property type="entry name" value="DUF5714"/>
</dbReference>
<evidence type="ECO:0000313" key="5">
    <source>
        <dbReference type="Proteomes" id="UP001516588"/>
    </source>
</evidence>
<organism evidence="4 5">
    <name type="scientific">Gallibacter intestinalis</name>
    <dbReference type="NCBI Taxonomy" id="2779356"/>
    <lineage>
        <taxon>Bacteria</taxon>
        <taxon>Bacillati</taxon>
        <taxon>Bacillota</taxon>
        <taxon>Clostridia</taxon>
        <taxon>Eubacteriales</taxon>
        <taxon>Eubacteriaceae</taxon>
        <taxon>Gallibacter</taxon>
    </lineage>
</organism>
<dbReference type="PANTHER" id="PTHR43800:SF1">
    <property type="entry name" value="PEPTIDYL-LYSINE N-ACETYLTRANSFERASE YJAB"/>
    <property type="match status" value="1"/>
</dbReference>
<dbReference type="PROSITE" id="PS51186">
    <property type="entry name" value="GNAT"/>
    <property type="match status" value="1"/>
</dbReference>
<dbReference type="Pfam" id="PF18978">
    <property type="entry name" value="DUF5714"/>
    <property type="match status" value="1"/>
</dbReference>
<accession>A0ABR9QXN6</accession>